<dbReference type="SUPFAM" id="SSF54001">
    <property type="entry name" value="Cysteine proteinases"/>
    <property type="match status" value="1"/>
</dbReference>
<accession>A0A1J4MIA4</accession>
<dbReference type="InterPro" id="IPR036959">
    <property type="entry name" value="Peptidase_C12_UCH_sf"/>
</dbReference>
<dbReference type="Proteomes" id="UP000186176">
    <property type="component" value="Unassembled WGS sequence"/>
</dbReference>
<evidence type="ECO:0000256" key="3">
    <source>
        <dbReference type="ARBA" id="ARBA00022670"/>
    </source>
</evidence>
<dbReference type="EC" id="3.4.19.12" evidence="8"/>
<keyword evidence="11" id="KW-1185">Reference proteome</keyword>
<dbReference type="GeneID" id="39980341"/>
<dbReference type="GO" id="GO:0005737">
    <property type="term" value="C:cytoplasm"/>
    <property type="evidence" value="ECO:0007669"/>
    <property type="project" value="TreeGrafter"/>
</dbReference>
<comment type="caution">
    <text evidence="10">The sequence shown here is derived from an EMBL/GenBank/DDBJ whole genome shotgun (WGS) entry which is preliminary data.</text>
</comment>
<feature type="site" description="Transition state stabilizer" evidence="7">
    <location>
        <position position="87"/>
    </location>
</feature>
<protein>
    <recommendedName>
        <fullName evidence="8">Ubiquitin carboxyl-terminal hydrolase</fullName>
        <ecNumber evidence="8">3.4.19.12</ecNumber>
    </recommendedName>
</protein>
<dbReference type="EMBL" id="LRBP01000014">
    <property type="protein sequence ID" value="OII73751.1"/>
    <property type="molecule type" value="Genomic_DNA"/>
</dbReference>
<dbReference type="InterPro" id="IPR001578">
    <property type="entry name" value="Peptidase_C12_UCH"/>
</dbReference>
<name>A0A1J4MIA4_9CRYT</name>
<dbReference type="RefSeq" id="XP_028875006.1">
    <property type="nucleotide sequence ID" value="XM_029020562.1"/>
</dbReference>
<evidence type="ECO:0000313" key="10">
    <source>
        <dbReference type="EMBL" id="OII73751.1"/>
    </source>
</evidence>
<feature type="active site" description="Nucleophile" evidence="7">
    <location>
        <position position="93"/>
    </location>
</feature>
<dbReference type="PROSITE" id="PS52048">
    <property type="entry name" value="UCH_DOMAIN"/>
    <property type="match status" value="1"/>
</dbReference>
<proteinExistence type="inferred from homology"/>
<evidence type="ECO:0000256" key="1">
    <source>
        <dbReference type="ARBA" id="ARBA00000707"/>
    </source>
</evidence>
<dbReference type="PRINTS" id="PR00707">
    <property type="entry name" value="UBCTHYDRLASE"/>
</dbReference>
<dbReference type="GO" id="GO:0004843">
    <property type="term" value="F:cysteine-type deubiquitinase activity"/>
    <property type="evidence" value="ECO:0007669"/>
    <property type="project" value="UniProtKB-UniRule"/>
</dbReference>
<dbReference type="VEuPathDB" id="CryptoDB:cubi_03549"/>
<evidence type="ECO:0000259" key="9">
    <source>
        <dbReference type="PROSITE" id="PS52048"/>
    </source>
</evidence>
<feature type="site" description="Important for enzyme activity" evidence="7">
    <location>
        <position position="180"/>
    </location>
</feature>
<comment type="catalytic activity">
    <reaction evidence="1 7 8">
        <text>Thiol-dependent hydrolysis of ester, thioester, amide, peptide and isopeptide bonds formed by the C-terminal Gly of ubiquitin (a 76-residue protein attached to proteins as an intracellular targeting signal).</text>
        <dbReference type="EC" id="3.4.19.12"/>
    </reaction>
</comment>
<dbReference type="GO" id="GO:0016579">
    <property type="term" value="P:protein deubiquitination"/>
    <property type="evidence" value="ECO:0007669"/>
    <property type="project" value="TreeGrafter"/>
</dbReference>
<reference evidence="10 11" key="1">
    <citation type="submission" date="2016-10" db="EMBL/GenBank/DDBJ databases">
        <title>Reductive evolution of mitochondrial metabolism and differential evolution of invasion-related proteins in Cryptosporidium.</title>
        <authorList>
            <person name="Liu S."/>
            <person name="Roellig D.M."/>
            <person name="Guo Y."/>
            <person name="Li N."/>
            <person name="Frace M.A."/>
            <person name="Tang K."/>
            <person name="Zhang L."/>
            <person name="Feng Y."/>
            <person name="Xiao L."/>
        </authorList>
    </citation>
    <scope>NUCLEOTIDE SEQUENCE [LARGE SCALE GENOMIC DNA]</scope>
    <source>
        <strain evidence="10">39726</strain>
    </source>
</reference>
<evidence type="ECO:0000256" key="6">
    <source>
        <dbReference type="ARBA" id="ARBA00022807"/>
    </source>
</evidence>
<dbReference type="OrthoDB" id="427186at2759"/>
<keyword evidence="3 7" id="KW-0645">Protease</keyword>
<evidence type="ECO:0000256" key="4">
    <source>
        <dbReference type="ARBA" id="ARBA00022786"/>
    </source>
</evidence>
<dbReference type="GO" id="GO:0006511">
    <property type="term" value="P:ubiquitin-dependent protein catabolic process"/>
    <property type="evidence" value="ECO:0007669"/>
    <property type="project" value="UniProtKB-UniRule"/>
</dbReference>
<evidence type="ECO:0000256" key="7">
    <source>
        <dbReference type="PROSITE-ProRule" id="PRU01393"/>
    </source>
</evidence>
<keyword evidence="6 7" id="KW-0788">Thiol protease</keyword>
<dbReference type="AlphaFoldDB" id="A0A1J4MIA4"/>
<dbReference type="Pfam" id="PF01088">
    <property type="entry name" value="Peptidase_C12"/>
    <property type="match status" value="1"/>
</dbReference>
<evidence type="ECO:0000256" key="2">
    <source>
        <dbReference type="ARBA" id="ARBA00009326"/>
    </source>
</evidence>
<evidence type="ECO:0000256" key="8">
    <source>
        <dbReference type="RuleBase" id="RU361215"/>
    </source>
</evidence>
<keyword evidence="4 7" id="KW-0833">Ubl conjugation pathway</keyword>
<gene>
    <name evidence="10" type="ORF">cubi_03549</name>
</gene>
<dbReference type="InterPro" id="IPR038765">
    <property type="entry name" value="Papain-like_cys_pep_sf"/>
</dbReference>
<feature type="domain" description="UCH catalytic" evidence="9">
    <location>
        <begin position="7"/>
        <end position="226"/>
    </location>
</feature>
<comment type="similarity">
    <text evidence="2 7 8">Belongs to the peptidase C12 family.</text>
</comment>
<evidence type="ECO:0000256" key="5">
    <source>
        <dbReference type="ARBA" id="ARBA00022801"/>
    </source>
</evidence>
<dbReference type="PANTHER" id="PTHR10589">
    <property type="entry name" value="UBIQUITIN CARBOXYL-TERMINAL HYDROLASE"/>
    <property type="match status" value="1"/>
</dbReference>
<keyword evidence="5 7" id="KW-0378">Hydrolase</keyword>
<dbReference type="PANTHER" id="PTHR10589:SF17">
    <property type="entry name" value="UBIQUITIN CARBOXYL-TERMINAL HYDROLASE"/>
    <property type="match status" value="1"/>
</dbReference>
<feature type="active site" description="Proton donor" evidence="7">
    <location>
        <position position="165"/>
    </location>
</feature>
<evidence type="ECO:0000313" key="11">
    <source>
        <dbReference type="Proteomes" id="UP000186176"/>
    </source>
</evidence>
<sequence>MNNKNKIWKPLISDPKILEEYSTGLGVKSQICFVDIYSTEETELDIYDINPISLIILVPTNDEKICKKRDEFGYKITGYQKVWFMKQYIQNSCGAVALLHSILNNNLIELEEESIAKTLLNLKSESNDLAKERGLYLINNKKIEYLHEKLSSRDISNDCFVTEFHYISFVNINGNIIELDGRLPCPISHGVFKSGEFLKSSLKVIKEKFIYPLGIDGKVAIIAVCIK</sequence>
<dbReference type="Gene3D" id="3.40.532.10">
    <property type="entry name" value="Peptidase C12, ubiquitin carboxyl-terminal hydrolase"/>
    <property type="match status" value="1"/>
</dbReference>
<organism evidence="10 11">
    <name type="scientific">Cryptosporidium ubiquitum</name>
    <dbReference type="NCBI Taxonomy" id="857276"/>
    <lineage>
        <taxon>Eukaryota</taxon>
        <taxon>Sar</taxon>
        <taxon>Alveolata</taxon>
        <taxon>Apicomplexa</taxon>
        <taxon>Conoidasida</taxon>
        <taxon>Coccidia</taxon>
        <taxon>Eucoccidiorida</taxon>
        <taxon>Eimeriorina</taxon>
        <taxon>Cryptosporidiidae</taxon>
        <taxon>Cryptosporidium</taxon>
    </lineage>
</organism>